<gene>
    <name evidence="7" type="ORF">SAMN05444851_1080</name>
</gene>
<feature type="transmembrane region" description="Helical" evidence="6">
    <location>
        <begin position="70"/>
        <end position="88"/>
    </location>
</feature>
<evidence type="ECO:0000256" key="2">
    <source>
        <dbReference type="ARBA" id="ARBA00022475"/>
    </source>
</evidence>
<protein>
    <submittedName>
        <fullName evidence="7">Threonine/homoserine/homoserine lactone efflux protein</fullName>
    </submittedName>
</protein>
<feature type="transmembrane region" description="Helical" evidence="6">
    <location>
        <begin position="42"/>
        <end position="64"/>
    </location>
</feature>
<dbReference type="AlphaFoldDB" id="A0A1I0NT69"/>
<dbReference type="OrthoDB" id="9804822at2"/>
<feature type="transmembrane region" description="Helical" evidence="6">
    <location>
        <begin position="143"/>
        <end position="167"/>
    </location>
</feature>
<keyword evidence="4 6" id="KW-1133">Transmembrane helix</keyword>
<dbReference type="EMBL" id="FOJB01000001">
    <property type="protein sequence ID" value="SEW04842.1"/>
    <property type="molecule type" value="Genomic_DNA"/>
</dbReference>
<accession>A0A1I0NT69</accession>
<keyword evidence="5 6" id="KW-0472">Membrane</keyword>
<dbReference type="PANTHER" id="PTHR30086:SF20">
    <property type="entry name" value="ARGININE EXPORTER PROTEIN ARGO-RELATED"/>
    <property type="match status" value="1"/>
</dbReference>
<evidence type="ECO:0000256" key="6">
    <source>
        <dbReference type="SAM" id="Phobius"/>
    </source>
</evidence>
<proteinExistence type="predicted"/>
<dbReference type="Proteomes" id="UP000199650">
    <property type="component" value="Unassembled WGS sequence"/>
</dbReference>
<dbReference type="Pfam" id="PF01810">
    <property type="entry name" value="LysE"/>
    <property type="match status" value="1"/>
</dbReference>
<evidence type="ECO:0000256" key="1">
    <source>
        <dbReference type="ARBA" id="ARBA00004651"/>
    </source>
</evidence>
<dbReference type="GO" id="GO:0005886">
    <property type="term" value="C:plasma membrane"/>
    <property type="evidence" value="ECO:0007669"/>
    <property type="project" value="UniProtKB-SubCell"/>
</dbReference>
<sequence>MSPEIILTTFLAGMLYVLIPGPATLAALSLSATDGRAACVRFLGCHLVGDLMWSAAAILAIVGVSQLGPALFDTLGLICGLYLIYLGINALRSPSAGNTRSIKNPWRSGLLFGLTNPKAYPFALTMFTAVFSRFDEAMSLSHVFPLVAAAFSGFLVATGFVVLWTGLPITRKLFLRYGRWITRATGLVFIAFGAKSIVDAVNGFRARATI</sequence>
<feature type="transmembrane region" description="Helical" evidence="6">
    <location>
        <begin position="6"/>
        <end position="30"/>
    </location>
</feature>
<feature type="transmembrane region" description="Helical" evidence="6">
    <location>
        <begin position="109"/>
        <end position="131"/>
    </location>
</feature>
<evidence type="ECO:0000256" key="4">
    <source>
        <dbReference type="ARBA" id="ARBA00022989"/>
    </source>
</evidence>
<dbReference type="GO" id="GO:0015171">
    <property type="term" value="F:amino acid transmembrane transporter activity"/>
    <property type="evidence" value="ECO:0007669"/>
    <property type="project" value="TreeGrafter"/>
</dbReference>
<dbReference type="STRING" id="1173584.SAMN05444851_1080"/>
<name>A0A1I0NT69_9RHOB</name>
<evidence type="ECO:0000256" key="3">
    <source>
        <dbReference type="ARBA" id="ARBA00022692"/>
    </source>
</evidence>
<dbReference type="InterPro" id="IPR001123">
    <property type="entry name" value="LeuE-type"/>
</dbReference>
<comment type="subcellular location">
    <subcellularLocation>
        <location evidence="1">Cell membrane</location>
        <topology evidence="1">Multi-pass membrane protein</topology>
    </subcellularLocation>
</comment>
<keyword evidence="8" id="KW-1185">Reference proteome</keyword>
<dbReference type="RefSeq" id="WP_091428942.1">
    <property type="nucleotide sequence ID" value="NZ_FOJB01000001.1"/>
</dbReference>
<reference evidence="7 8" key="1">
    <citation type="submission" date="2016-10" db="EMBL/GenBank/DDBJ databases">
        <authorList>
            <person name="de Groot N.N."/>
        </authorList>
    </citation>
    <scope>NUCLEOTIDE SEQUENCE [LARGE SCALE GENOMIC DNA]</scope>
    <source>
        <strain evidence="7 8">DSM 29439</strain>
    </source>
</reference>
<evidence type="ECO:0000313" key="7">
    <source>
        <dbReference type="EMBL" id="SEW04842.1"/>
    </source>
</evidence>
<dbReference type="PANTHER" id="PTHR30086">
    <property type="entry name" value="ARGININE EXPORTER PROTEIN ARGO"/>
    <property type="match status" value="1"/>
</dbReference>
<evidence type="ECO:0000313" key="8">
    <source>
        <dbReference type="Proteomes" id="UP000199650"/>
    </source>
</evidence>
<evidence type="ECO:0000256" key="5">
    <source>
        <dbReference type="ARBA" id="ARBA00023136"/>
    </source>
</evidence>
<organism evidence="7 8">
    <name type="scientific">Aliiroseovarius sediminilitoris</name>
    <dbReference type="NCBI Taxonomy" id="1173584"/>
    <lineage>
        <taxon>Bacteria</taxon>
        <taxon>Pseudomonadati</taxon>
        <taxon>Pseudomonadota</taxon>
        <taxon>Alphaproteobacteria</taxon>
        <taxon>Rhodobacterales</taxon>
        <taxon>Paracoccaceae</taxon>
        <taxon>Aliiroseovarius</taxon>
    </lineage>
</organism>
<keyword evidence="3 6" id="KW-0812">Transmembrane</keyword>
<keyword evidence="2" id="KW-1003">Cell membrane</keyword>